<keyword evidence="3" id="KW-1003">Cell membrane</keyword>
<dbReference type="RefSeq" id="WP_153572960.1">
    <property type="nucleotide sequence ID" value="NZ_CP045725.1"/>
</dbReference>
<keyword evidence="10" id="KW-1185">Reference proteome</keyword>
<comment type="subcellular location">
    <subcellularLocation>
        <location evidence="1 7">Cell membrane</location>
        <topology evidence="1 7">Multi-pass membrane protein</topology>
    </subcellularLocation>
</comment>
<dbReference type="AlphaFoldDB" id="A0A5Q2FDH7"/>
<feature type="domain" description="ABC transmembrane type-1" evidence="8">
    <location>
        <begin position="66"/>
        <end position="266"/>
    </location>
</feature>
<dbReference type="Pfam" id="PF00528">
    <property type="entry name" value="BPD_transp_1"/>
    <property type="match status" value="1"/>
</dbReference>
<gene>
    <name evidence="9" type="ORF">Rai3103_13085</name>
</gene>
<evidence type="ECO:0000256" key="3">
    <source>
        <dbReference type="ARBA" id="ARBA00022475"/>
    </source>
</evidence>
<dbReference type="GO" id="GO:0005886">
    <property type="term" value="C:plasma membrane"/>
    <property type="evidence" value="ECO:0007669"/>
    <property type="project" value="UniProtKB-SubCell"/>
</dbReference>
<dbReference type="PANTHER" id="PTHR43386">
    <property type="entry name" value="OLIGOPEPTIDE TRANSPORT SYSTEM PERMEASE PROTEIN APPC"/>
    <property type="match status" value="1"/>
</dbReference>
<evidence type="ECO:0000256" key="6">
    <source>
        <dbReference type="ARBA" id="ARBA00023136"/>
    </source>
</evidence>
<dbReference type="KEGG" id="rain:Rai3103_13085"/>
<evidence type="ECO:0000256" key="7">
    <source>
        <dbReference type="RuleBase" id="RU363032"/>
    </source>
</evidence>
<sequence length="282" mass="28964">MKRASLVTGIVLVLATLVVALVSTVATPYDPLAVVPEARLLAPGPQHWLGTDGYGIDIASRIMVGARIAVAVGVVAVAIAAVVGVPLGIVAGMVAASGTRTGDRRGEWMSDLVMRANDILYAFPAMLLAILLAAVFGGSTGTAMVAIGVANIPPFVRVARAATLQVAVADFVTAARGAGIRTGGIAARHVLPNITPVVAVQASMAFGLSILSEAALSYLGLSTPLPTPTWGRMLNEAQAYLYTAPMLAVWPGLAIGLAVLGFNLLGDGLRDLLDPRLRESVR</sequence>
<dbReference type="GO" id="GO:0055085">
    <property type="term" value="P:transmembrane transport"/>
    <property type="evidence" value="ECO:0007669"/>
    <property type="project" value="InterPro"/>
</dbReference>
<evidence type="ECO:0000313" key="10">
    <source>
        <dbReference type="Proteomes" id="UP000386847"/>
    </source>
</evidence>
<keyword evidence="6 7" id="KW-0472">Membrane</keyword>
<dbReference type="PROSITE" id="PS50928">
    <property type="entry name" value="ABC_TM1"/>
    <property type="match status" value="1"/>
</dbReference>
<reference evidence="9 10" key="1">
    <citation type="submission" date="2019-10" db="EMBL/GenBank/DDBJ databases">
        <title>Genomic analysis of Raineyella sp. CBA3103.</title>
        <authorList>
            <person name="Roh S.W."/>
        </authorList>
    </citation>
    <scope>NUCLEOTIDE SEQUENCE [LARGE SCALE GENOMIC DNA]</scope>
    <source>
        <strain evidence="9 10">CBA3103</strain>
    </source>
</reference>
<evidence type="ECO:0000256" key="4">
    <source>
        <dbReference type="ARBA" id="ARBA00022692"/>
    </source>
</evidence>
<dbReference type="CDD" id="cd06261">
    <property type="entry name" value="TM_PBP2"/>
    <property type="match status" value="1"/>
</dbReference>
<keyword evidence="2 7" id="KW-0813">Transport</keyword>
<keyword evidence="5 7" id="KW-1133">Transmembrane helix</keyword>
<dbReference type="Gene3D" id="1.10.3720.10">
    <property type="entry name" value="MetI-like"/>
    <property type="match status" value="1"/>
</dbReference>
<dbReference type="PANTHER" id="PTHR43386:SF25">
    <property type="entry name" value="PEPTIDE ABC TRANSPORTER PERMEASE PROTEIN"/>
    <property type="match status" value="1"/>
</dbReference>
<evidence type="ECO:0000256" key="5">
    <source>
        <dbReference type="ARBA" id="ARBA00022989"/>
    </source>
</evidence>
<keyword evidence="4 7" id="KW-0812">Transmembrane</keyword>
<feature type="transmembrane region" description="Helical" evidence="7">
    <location>
        <begin position="68"/>
        <end position="98"/>
    </location>
</feature>
<dbReference type="EMBL" id="CP045725">
    <property type="protein sequence ID" value="QGF24431.1"/>
    <property type="molecule type" value="Genomic_DNA"/>
</dbReference>
<evidence type="ECO:0000259" key="8">
    <source>
        <dbReference type="PROSITE" id="PS50928"/>
    </source>
</evidence>
<dbReference type="InterPro" id="IPR035906">
    <property type="entry name" value="MetI-like_sf"/>
</dbReference>
<feature type="transmembrane region" description="Helical" evidence="7">
    <location>
        <begin position="190"/>
        <end position="219"/>
    </location>
</feature>
<name>A0A5Q2FDH7_9ACTN</name>
<evidence type="ECO:0000256" key="2">
    <source>
        <dbReference type="ARBA" id="ARBA00022448"/>
    </source>
</evidence>
<organism evidence="9 10">
    <name type="scientific">Raineyella fluvialis</name>
    <dbReference type="NCBI Taxonomy" id="2662261"/>
    <lineage>
        <taxon>Bacteria</taxon>
        <taxon>Bacillati</taxon>
        <taxon>Actinomycetota</taxon>
        <taxon>Actinomycetes</taxon>
        <taxon>Propionibacteriales</taxon>
        <taxon>Propionibacteriaceae</taxon>
        <taxon>Raineyella</taxon>
    </lineage>
</organism>
<comment type="similarity">
    <text evidence="7">Belongs to the binding-protein-dependent transport system permease family.</text>
</comment>
<evidence type="ECO:0000313" key="9">
    <source>
        <dbReference type="EMBL" id="QGF24431.1"/>
    </source>
</evidence>
<feature type="transmembrane region" description="Helical" evidence="7">
    <location>
        <begin position="239"/>
        <end position="266"/>
    </location>
</feature>
<dbReference type="InterPro" id="IPR050366">
    <property type="entry name" value="BP-dependent_transpt_permease"/>
</dbReference>
<proteinExistence type="inferred from homology"/>
<dbReference type="SUPFAM" id="SSF161098">
    <property type="entry name" value="MetI-like"/>
    <property type="match status" value="1"/>
</dbReference>
<protein>
    <submittedName>
        <fullName evidence="9">ABC transporter permease subunit</fullName>
    </submittedName>
</protein>
<dbReference type="Proteomes" id="UP000386847">
    <property type="component" value="Chromosome"/>
</dbReference>
<feature type="transmembrane region" description="Helical" evidence="7">
    <location>
        <begin position="119"/>
        <end position="152"/>
    </location>
</feature>
<accession>A0A5Q2FDH7</accession>
<evidence type="ECO:0000256" key="1">
    <source>
        <dbReference type="ARBA" id="ARBA00004651"/>
    </source>
</evidence>
<dbReference type="InterPro" id="IPR000515">
    <property type="entry name" value="MetI-like"/>
</dbReference>